<dbReference type="PANTHER" id="PTHR31609:SF1">
    <property type="entry name" value="CARBOHYDRATE DEACETYLASE"/>
    <property type="match status" value="1"/>
</dbReference>
<accession>A0A6N3DGP8</accession>
<dbReference type="InterPro" id="IPR006879">
    <property type="entry name" value="YdjC-like"/>
</dbReference>
<dbReference type="SUPFAM" id="SSF88713">
    <property type="entry name" value="Glycoside hydrolase/deacetylase"/>
    <property type="match status" value="1"/>
</dbReference>
<dbReference type="GO" id="GO:0000272">
    <property type="term" value="P:polysaccharide catabolic process"/>
    <property type="evidence" value="ECO:0007669"/>
    <property type="project" value="InterPro"/>
</dbReference>
<dbReference type="AlphaFoldDB" id="A0A6N3DGP8"/>
<reference evidence="6" key="1">
    <citation type="submission" date="2019-11" db="EMBL/GenBank/DDBJ databases">
        <authorList>
            <person name="Feng L."/>
        </authorList>
    </citation>
    <scope>NUCLEOTIDE SEQUENCE</scope>
    <source>
        <strain evidence="6">CramosumLFYP8</strain>
    </source>
</reference>
<evidence type="ECO:0000256" key="1">
    <source>
        <dbReference type="ARBA" id="ARBA00001946"/>
    </source>
</evidence>
<dbReference type="Pfam" id="PF04794">
    <property type="entry name" value="YdjC"/>
    <property type="match status" value="1"/>
</dbReference>
<comment type="cofactor">
    <cofactor evidence="1">
        <name>Mg(2+)</name>
        <dbReference type="ChEBI" id="CHEBI:18420"/>
    </cofactor>
</comment>
<dbReference type="InterPro" id="IPR022948">
    <property type="entry name" value="COD_ChbG_bac"/>
</dbReference>
<evidence type="ECO:0000256" key="4">
    <source>
        <dbReference type="ARBA" id="ARBA00022842"/>
    </source>
</evidence>
<dbReference type="Gene3D" id="3.20.20.370">
    <property type="entry name" value="Glycoside hydrolase/deacetylase"/>
    <property type="match status" value="1"/>
</dbReference>
<evidence type="ECO:0000256" key="2">
    <source>
        <dbReference type="ARBA" id="ARBA00022723"/>
    </source>
</evidence>
<dbReference type="InterPro" id="IPR011330">
    <property type="entry name" value="Glyco_hydro/deAcase_b/a-brl"/>
</dbReference>
<keyword evidence="2" id="KW-0479">Metal-binding</keyword>
<evidence type="ECO:0000256" key="5">
    <source>
        <dbReference type="ARBA" id="ARBA00023277"/>
    </source>
</evidence>
<dbReference type="GO" id="GO:0019213">
    <property type="term" value="F:deacetylase activity"/>
    <property type="evidence" value="ECO:0007669"/>
    <property type="project" value="TreeGrafter"/>
</dbReference>
<keyword evidence="3" id="KW-0378">Hydrolase</keyword>
<protein>
    <recommendedName>
        <fullName evidence="7">Chitin disaccharide deacetylase</fullName>
    </recommendedName>
</protein>
<organism evidence="6">
    <name type="scientific">Thomasclavelia ramosa</name>
    <dbReference type="NCBI Taxonomy" id="1547"/>
    <lineage>
        <taxon>Bacteria</taxon>
        <taxon>Bacillati</taxon>
        <taxon>Bacillota</taxon>
        <taxon>Erysipelotrichia</taxon>
        <taxon>Erysipelotrichales</taxon>
        <taxon>Coprobacillaceae</taxon>
        <taxon>Thomasclavelia</taxon>
    </lineage>
</organism>
<dbReference type="PANTHER" id="PTHR31609">
    <property type="entry name" value="YDJC DEACETYLASE FAMILY MEMBER"/>
    <property type="match status" value="1"/>
</dbReference>
<proteinExistence type="predicted"/>
<dbReference type="CDD" id="cd10803">
    <property type="entry name" value="YdjC_EF3048_like"/>
    <property type="match status" value="1"/>
</dbReference>
<evidence type="ECO:0008006" key="7">
    <source>
        <dbReference type="Google" id="ProtNLM"/>
    </source>
</evidence>
<evidence type="ECO:0000256" key="3">
    <source>
        <dbReference type="ARBA" id="ARBA00022801"/>
    </source>
</evidence>
<keyword evidence="4" id="KW-0460">Magnesium</keyword>
<dbReference type="GO" id="GO:0016811">
    <property type="term" value="F:hydrolase activity, acting on carbon-nitrogen (but not peptide) bonds, in linear amides"/>
    <property type="evidence" value="ECO:0007669"/>
    <property type="project" value="InterPro"/>
</dbReference>
<dbReference type="RefSeq" id="WP_054322538.1">
    <property type="nucleotide sequence ID" value="NZ_CACRTL010000031.1"/>
</dbReference>
<keyword evidence="5" id="KW-0119">Carbohydrate metabolism</keyword>
<name>A0A6N3DGP8_9FIRM</name>
<evidence type="ECO:0000313" key="6">
    <source>
        <dbReference type="EMBL" id="VYU24857.1"/>
    </source>
</evidence>
<sequence>MKVIINADDFGYTKAVTEGIVEGYKKGIVRSTTALCNMEYVEYGKDLIKDLPDLAVGVHLTLTLGKSLTQNKTLTDEDGNFYKPAQLIHHVFDIEEVYQEFKAQIERYIEIFGHLPSHLDSHHGMHDFKENYIATNRLAKEYQLPVRRYSDYLFINEFINDNVSIEGLIQILEKYQNQDIEIMTHPGNCDLELYQKSSYSLDRVKELSILCSPGIKKYIKDKDITITNYIQN</sequence>
<dbReference type="EMBL" id="CACRTL010000031">
    <property type="protein sequence ID" value="VYU24857.1"/>
    <property type="molecule type" value="Genomic_DNA"/>
</dbReference>
<gene>
    <name evidence="6" type="ORF">CRLFYP8_03314</name>
</gene>
<dbReference type="GO" id="GO:0046872">
    <property type="term" value="F:metal ion binding"/>
    <property type="evidence" value="ECO:0007669"/>
    <property type="project" value="UniProtKB-KW"/>
</dbReference>